<comment type="caution">
    <text evidence="2">The sequence shown here is derived from an EMBL/GenBank/DDBJ whole genome shotgun (WGS) entry which is preliminary data.</text>
</comment>
<feature type="compositionally biased region" description="Polar residues" evidence="1">
    <location>
        <begin position="249"/>
        <end position="269"/>
    </location>
</feature>
<dbReference type="InterPro" id="IPR038823">
    <property type="entry name" value="MED2_plant"/>
</dbReference>
<keyword evidence="3" id="KW-1185">Reference proteome</keyword>
<proteinExistence type="predicted"/>
<gene>
    <name evidence="2" type="ORF">D0Y65_031015</name>
</gene>
<accession>A0A445I699</accession>
<evidence type="ECO:0000313" key="2">
    <source>
        <dbReference type="EMBL" id="RZB81551.1"/>
    </source>
</evidence>
<feature type="compositionally biased region" description="Basic and acidic residues" evidence="1">
    <location>
        <begin position="23"/>
        <end position="36"/>
    </location>
</feature>
<feature type="non-terminal residue" evidence="2">
    <location>
        <position position="1"/>
    </location>
</feature>
<dbReference type="EMBL" id="QZWG01000011">
    <property type="protein sequence ID" value="RZB81551.1"/>
    <property type="molecule type" value="Genomic_DNA"/>
</dbReference>
<reference evidence="2 3" key="1">
    <citation type="submission" date="2018-09" db="EMBL/GenBank/DDBJ databases">
        <title>A high-quality reference genome of wild soybean provides a powerful tool to mine soybean genomes.</title>
        <authorList>
            <person name="Xie M."/>
            <person name="Chung C.Y.L."/>
            <person name="Li M.-W."/>
            <person name="Wong F.-L."/>
            <person name="Chan T.-F."/>
            <person name="Lam H.-M."/>
        </authorList>
    </citation>
    <scope>NUCLEOTIDE SEQUENCE [LARGE SCALE GENOMIC DNA]</scope>
    <source>
        <strain evidence="3">cv. W05</strain>
        <tissue evidence="2">Hypocotyl of etiolated seedlings</tissue>
    </source>
</reference>
<dbReference type="PANTHER" id="PTHR36407">
    <property type="entry name" value="MEDIATOR-ASSOCIATED PROTEIN 2"/>
    <property type="match status" value="1"/>
</dbReference>
<organism evidence="2 3">
    <name type="scientific">Glycine soja</name>
    <name type="common">Wild soybean</name>
    <dbReference type="NCBI Taxonomy" id="3848"/>
    <lineage>
        <taxon>Eukaryota</taxon>
        <taxon>Viridiplantae</taxon>
        <taxon>Streptophyta</taxon>
        <taxon>Embryophyta</taxon>
        <taxon>Tracheophyta</taxon>
        <taxon>Spermatophyta</taxon>
        <taxon>Magnoliopsida</taxon>
        <taxon>eudicotyledons</taxon>
        <taxon>Gunneridae</taxon>
        <taxon>Pentapetalae</taxon>
        <taxon>rosids</taxon>
        <taxon>fabids</taxon>
        <taxon>Fabales</taxon>
        <taxon>Fabaceae</taxon>
        <taxon>Papilionoideae</taxon>
        <taxon>50 kb inversion clade</taxon>
        <taxon>NPAAA clade</taxon>
        <taxon>indigoferoid/millettioid clade</taxon>
        <taxon>Phaseoleae</taxon>
        <taxon>Glycine</taxon>
        <taxon>Glycine subgen. Soja</taxon>
    </lineage>
</organism>
<dbReference type="Proteomes" id="UP000289340">
    <property type="component" value="Chromosome 11"/>
</dbReference>
<evidence type="ECO:0000313" key="3">
    <source>
        <dbReference type="Proteomes" id="UP000289340"/>
    </source>
</evidence>
<dbReference type="PANTHER" id="PTHR36407:SF1">
    <property type="entry name" value="MEDIATOR-ASSOCIATED PROTEIN 2"/>
    <property type="match status" value="1"/>
</dbReference>
<name>A0A445I699_GLYSO</name>
<evidence type="ECO:0008006" key="4">
    <source>
        <dbReference type="Google" id="ProtNLM"/>
    </source>
</evidence>
<feature type="compositionally biased region" description="Polar residues" evidence="1">
    <location>
        <begin position="214"/>
        <end position="240"/>
    </location>
</feature>
<protein>
    <recommendedName>
        <fullName evidence="4">Mediator-associated protein 2</fullName>
    </recommendedName>
</protein>
<sequence>PKTESRLITSPVSIKTRHSNAQLRREWGSEDGRESQRAGFDGVGSGIPWHKLFFSCTFSCAKQRQALQMSMVDLEGKEGYRPSTEYVEDSNETLINLTDSTELLFLKLPSSNDFLSDIHGQKLFLTLHNDGKLASFKDSSGKVYDFVSYSAQEPDETVFVSSTEPKIGKISRRVSTVHYSDPKELENLNSTNAKHAHGNSSGVTGTTSSRYFPMQSSGAASSKGSRQRSSLTEASEPSSISKRRHASKSKSNLSEASHGHSTGISSMSPDHSHEGKAKRRKHKE</sequence>
<evidence type="ECO:0000256" key="1">
    <source>
        <dbReference type="SAM" id="MobiDB-lite"/>
    </source>
</evidence>
<feature type="region of interest" description="Disordered" evidence="1">
    <location>
        <begin position="19"/>
        <end position="39"/>
    </location>
</feature>
<feature type="compositionally biased region" description="Low complexity" evidence="1">
    <location>
        <begin position="198"/>
        <end position="209"/>
    </location>
</feature>
<feature type="region of interest" description="Disordered" evidence="1">
    <location>
        <begin position="188"/>
        <end position="284"/>
    </location>
</feature>
<dbReference type="AlphaFoldDB" id="A0A445I699"/>